<dbReference type="AlphaFoldDB" id="A0A0E9MUT2"/>
<evidence type="ECO:0008006" key="4">
    <source>
        <dbReference type="Google" id="ProtNLM"/>
    </source>
</evidence>
<name>A0A0E9MUT2_9BACT</name>
<comment type="caution">
    <text evidence="2">The sequence shown here is derived from an EMBL/GenBank/DDBJ whole genome shotgun (WGS) entry which is preliminary data.</text>
</comment>
<evidence type="ECO:0000256" key="1">
    <source>
        <dbReference type="SAM" id="Phobius"/>
    </source>
</evidence>
<organism evidence="2 3">
    <name type="scientific">Flavihumibacter petaseus NBRC 106054</name>
    <dbReference type="NCBI Taxonomy" id="1220578"/>
    <lineage>
        <taxon>Bacteria</taxon>
        <taxon>Pseudomonadati</taxon>
        <taxon>Bacteroidota</taxon>
        <taxon>Chitinophagia</taxon>
        <taxon>Chitinophagales</taxon>
        <taxon>Chitinophagaceae</taxon>
        <taxon>Flavihumibacter</taxon>
    </lineage>
</organism>
<proteinExistence type="predicted"/>
<keyword evidence="1" id="KW-0812">Transmembrane</keyword>
<feature type="transmembrane region" description="Helical" evidence="1">
    <location>
        <begin position="110"/>
        <end position="130"/>
    </location>
</feature>
<feature type="transmembrane region" description="Helical" evidence="1">
    <location>
        <begin position="25"/>
        <end position="42"/>
    </location>
</feature>
<keyword evidence="1" id="KW-0472">Membrane</keyword>
<gene>
    <name evidence="2" type="ORF">FPE01S_01_05210</name>
</gene>
<reference evidence="2 3" key="1">
    <citation type="submission" date="2015-04" db="EMBL/GenBank/DDBJ databases">
        <title>Whole genome shotgun sequence of Flavihumibacter petaseus NBRC 106054.</title>
        <authorList>
            <person name="Miyazawa S."/>
            <person name="Hosoyama A."/>
            <person name="Hashimoto M."/>
            <person name="Noguchi M."/>
            <person name="Tsuchikane K."/>
            <person name="Ohji S."/>
            <person name="Yamazoe A."/>
            <person name="Ichikawa N."/>
            <person name="Kimura A."/>
            <person name="Fujita N."/>
        </authorList>
    </citation>
    <scope>NUCLEOTIDE SEQUENCE [LARGE SCALE GENOMIC DNA]</scope>
    <source>
        <strain evidence="2 3">NBRC 106054</strain>
    </source>
</reference>
<sequence length="687" mass="76654">MAMLTGALLSLPVSILLFRLVKLPLWAAVVLVILAVIFSYWLQQGKALKAEDVAVKLDLSFPELEESSGLIIAEPGDHGMLFHLQRNKTTEVLNRLEIDDPWSGTLRRRYWLIAGSILLSVLFFMLPVPARKATSGPAPVNGSRIVTISPAGVSVSVVIEPPGYLKRSKLTQKNWAIRAEQHSKITWNISTTIPVKQFRLVFQDKTVLNLRGTDSSGKNWTATKVLDTPGFYQVAWGDSLSGLYPFEMIADLPPVIHLVNPDGKVELEPGQQPNLNFQALLVDDNGLAAATLHGTIASGTGESVKFRTLDISLGRALAGSRKFEWNANIDLKKWDIRPGDEWYGYITARDAANQESRSDVWVVKLSDTTELMSFDGVMTTMAIKPEFFRSQRQIIIETEQLIKDKPDLSREMFQQKSNDLAAEQKLLRLRYGKFLGEEDETNIGYHEHDEGHESGNPDFGNAQKVLEEVSHQHDKAEDATYFDAATKKQLKATLTEMWNAELKLRIYQPVQALPYEYKALRLLKELQQQSRVYVAKTTVRTTPLDPGKRGTGDQDKIVSTQLDYNYQVADEGAVILSDAMRLINALREGPSTRLEKSEKDQLDKAIAIIGEKAAKEPASWLHDYEVMVSIREALQTGIAPVQPDLGIAAAALTRLSVPVRMPAPAPGMPVNPLIKEYRKILLESQRP</sequence>
<dbReference type="EMBL" id="BBWV01000001">
    <property type="protein sequence ID" value="GAO41507.1"/>
    <property type="molecule type" value="Genomic_DNA"/>
</dbReference>
<evidence type="ECO:0000313" key="2">
    <source>
        <dbReference type="EMBL" id="GAO41507.1"/>
    </source>
</evidence>
<keyword evidence="1" id="KW-1133">Transmembrane helix</keyword>
<dbReference type="STRING" id="1220578.FPE01S_01_05210"/>
<keyword evidence="3" id="KW-1185">Reference proteome</keyword>
<dbReference type="Proteomes" id="UP000033121">
    <property type="component" value="Unassembled WGS sequence"/>
</dbReference>
<protein>
    <recommendedName>
        <fullName evidence="4">DUF4175 domain-containing protein</fullName>
    </recommendedName>
</protein>
<accession>A0A0E9MUT2</accession>
<evidence type="ECO:0000313" key="3">
    <source>
        <dbReference type="Proteomes" id="UP000033121"/>
    </source>
</evidence>